<keyword evidence="1" id="KW-1133">Transmembrane helix</keyword>
<feature type="transmembrane region" description="Helical" evidence="1">
    <location>
        <begin position="211"/>
        <end position="229"/>
    </location>
</feature>
<evidence type="ECO:0000313" key="2">
    <source>
        <dbReference type="EMBL" id="CAF4208291.1"/>
    </source>
</evidence>
<dbReference type="Proteomes" id="UP000663836">
    <property type="component" value="Unassembled WGS sequence"/>
</dbReference>
<gene>
    <name evidence="2" type="ORF">JBS370_LOCUS36867</name>
</gene>
<evidence type="ECO:0000256" key="1">
    <source>
        <dbReference type="SAM" id="Phobius"/>
    </source>
</evidence>
<protein>
    <recommendedName>
        <fullName evidence="4">EGF-like domain-containing protein</fullName>
    </recommendedName>
</protein>
<organism evidence="2 3">
    <name type="scientific">Rotaria sordida</name>
    <dbReference type="NCBI Taxonomy" id="392033"/>
    <lineage>
        <taxon>Eukaryota</taxon>
        <taxon>Metazoa</taxon>
        <taxon>Spiralia</taxon>
        <taxon>Gnathifera</taxon>
        <taxon>Rotifera</taxon>
        <taxon>Eurotatoria</taxon>
        <taxon>Bdelloidea</taxon>
        <taxon>Philodinida</taxon>
        <taxon>Philodinidae</taxon>
        <taxon>Rotaria</taxon>
    </lineage>
</organism>
<dbReference type="SUPFAM" id="SSF81321">
    <property type="entry name" value="Family A G protein-coupled receptor-like"/>
    <property type="match status" value="1"/>
</dbReference>
<keyword evidence="1" id="KW-0472">Membrane</keyword>
<proteinExistence type="predicted"/>
<name>A0A820BIF9_9BILA</name>
<feature type="transmembrane region" description="Helical" evidence="1">
    <location>
        <begin position="127"/>
        <end position="150"/>
    </location>
</feature>
<dbReference type="AlphaFoldDB" id="A0A820BIF9"/>
<sequence>MCHCTPEHHANCFKFTHAPPKCRHNVHCQNGAECWQDHNTCPTVTVCSCTDCFFGNQCQFYAKRIGLTLDDILRYEIEPYTTMNDQTNLIKWSSVFTIIIFVAGLINSGLSILTFQTKKSREVGSGIYLLASSVTSFLTVCFFTFKFWFLVLTQINPPVVRVVFRGVCMLSEFFLKLCLYMDNWFNACVAIETSVTVYKGVNFNKMLSKQIARWVIVILPFLITASIIHELLYRDVFDDIEEQRL</sequence>
<accession>A0A820BIF9</accession>
<keyword evidence="1" id="KW-0812">Transmembrane</keyword>
<feature type="non-terminal residue" evidence="2">
    <location>
        <position position="245"/>
    </location>
</feature>
<feature type="transmembrane region" description="Helical" evidence="1">
    <location>
        <begin position="92"/>
        <end position="115"/>
    </location>
</feature>
<dbReference type="Gene3D" id="1.20.1070.10">
    <property type="entry name" value="Rhodopsin 7-helix transmembrane proteins"/>
    <property type="match status" value="1"/>
</dbReference>
<evidence type="ECO:0008006" key="4">
    <source>
        <dbReference type="Google" id="ProtNLM"/>
    </source>
</evidence>
<dbReference type="EMBL" id="CAJOBD010015438">
    <property type="protein sequence ID" value="CAF4208291.1"/>
    <property type="molecule type" value="Genomic_DNA"/>
</dbReference>
<evidence type="ECO:0000313" key="3">
    <source>
        <dbReference type="Proteomes" id="UP000663836"/>
    </source>
</evidence>
<reference evidence="2" key="1">
    <citation type="submission" date="2021-02" db="EMBL/GenBank/DDBJ databases">
        <authorList>
            <person name="Nowell W R."/>
        </authorList>
    </citation>
    <scope>NUCLEOTIDE SEQUENCE</scope>
</reference>
<comment type="caution">
    <text evidence="2">The sequence shown here is derived from an EMBL/GenBank/DDBJ whole genome shotgun (WGS) entry which is preliminary data.</text>
</comment>